<name>A0ACB9MMB9_9MYRT</name>
<dbReference type="Proteomes" id="UP001057402">
    <property type="component" value="Chromosome 9"/>
</dbReference>
<accession>A0ACB9MMB9</accession>
<organism evidence="1 2">
    <name type="scientific">Melastoma candidum</name>
    <dbReference type="NCBI Taxonomy" id="119954"/>
    <lineage>
        <taxon>Eukaryota</taxon>
        <taxon>Viridiplantae</taxon>
        <taxon>Streptophyta</taxon>
        <taxon>Embryophyta</taxon>
        <taxon>Tracheophyta</taxon>
        <taxon>Spermatophyta</taxon>
        <taxon>Magnoliopsida</taxon>
        <taxon>eudicotyledons</taxon>
        <taxon>Gunneridae</taxon>
        <taxon>Pentapetalae</taxon>
        <taxon>rosids</taxon>
        <taxon>malvids</taxon>
        <taxon>Myrtales</taxon>
        <taxon>Melastomataceae</taxon>
        <taxon>Melastomatoideae</taxon>
        <taxon>Melastomateae</taxon>
        <taxon>Melastoma</taxon>
    </lineage>
</organism>
<reference evidence="2" key="1">
    <citation type="journal article" date="2023" name="Front. Plant Sci.">
        <title>Chromosomal-level genome assembly of Melastoma candidum provides insights into trichome evolution.</title>
        <authorList>
            <person name="Zhong Y."/>
            <person name="Wu W."/>
            <person name="Sun C."/>
            <person name="Zou P."/>
            <person name="Liu Y."/>
            <person name="Dai S."/>
            <person name="Zhou R."/>
        </authorList>
    </citation>
    <scope>NUCLEOTIDE SEQUENCE [LARGE SCALE GENOMIC DNA]</scope>
</reference>
<sequence>MSSDRAAQSRAFGRPDPANPQTTFVQADPSNFRTIVQKLTGAPELPLTLSPSPRPTSSRPPAGAASPVPSHPTSSSSKHGFKLHERRQRKLDTIQLGRDHRQLQRQQHYFQHGRSSPGHGHGHGHHGSSLMVSPVSPLELFGRGCSIASPGTPSVLSPKEEEEKAIAEKGFYLHPVSPLGSPPELLPLFPLESPRDQQEEDSTSVAKI</sequence>
<comment type="caution">
    <text evidence="1">The sequence shown here is derived from an EMBL/GenBank/DDBJ whole genome shotgun (WGS) entry which is preliminary data.</text>
</comment>
<keyword evidence="2" id="KW-1185">Reference proteome</keyword>
<gene>
    <name evidence="1" type="ORF">MLD38_030654</name>
</gene>
<evidence type="ECO:0000313" key="2">
    <source>
        <dbReference type="Proteomes" id="UP001057402"/>
    </source>
</evidence>
<evidence type="ECO:0000313" key="1">
    <source>
        <dbReference type="EMBL" id="KAI4325238.1"/>
    </source>
</evidence>
<proteinExistence type="predicted"/>
<protein>
    <submittedName>
        <fullName evidence="1">Uncharacterized protein</fullName>
    </submittedName>
</protein>
<dbReference type="EMBL" id="CM042888">
    <property type="protein sequence ID" value="KAI4325238.1"/>
    <property type="molecule type" value="Genomic_DNA"/>
</dbReference>